<evidence type="ECO:0000313" key="2">
    <source>
        <dbReference type="Proteomes" id="UP000275267"/>
    </source>
</evidence>
<gene>
    <name evidence="1" type="ORF">C2845_PM10G11010</name>
</gene>
<protein>
    <submittedName>
        <fullName evidence="1">Uncharacterized protein</fullName>
    </submittedName>
</protein>
<dbReference type="Proteomes" id="UP000275267">
    <property type="component" value="Unassembled WGS sequence"/>
</dbReference>
<dbReference type="AlphaFoldDB" id="A0A3L6PC98"/>
<dbReference type="OrthoDB" id="690292at2759"/>
<accession>A0A3L6PC98</accession>
<reference evidence="2" key="1">
    <citation type="journal article" date="2019" name="Nat. Commun.">
        <title>The genome of broomcorn millet.</title>
        <authorList>
            <person name="Zou C."/>
            <person name="Miki D."/>
            <person name="Li D."/>
            <person name="Tang Q."/>
            <person name="Xiao L."/>
            <person name="Rajput S."/>
            <person name="Deng P."/>
            <person name="Jia W."/>
            <person name="Huang R."/>
            <person name="Zhang M."/>
            <person name="Sun Y."/>
            <person name="Hu J."/>
            <person name="Fu X."/>
            <person name="Schnable P.S."/>
            <person name="Li F."/>
            <person name="Zhang H."/>
            <person name="Feng B."/>
            <person name="Zhu X."/>
            <person name="Liu R."/>
            <person name="Schnable J.C."/>
            <person name="Zhu J.-K."/>
            <person name="Zhang H."/>
        </authorList>
    </citation>
    <scope>NUCLEOTIDE SEQUENCE [LARGE SCALE GENOMIC DNA]</scope>
</reference>
<dbReference type="EMBL" id="PQIB02000018">
    <property type="protein sequence ID" value="RLM55200.1"/>
    <property type="molecule type" value="Genomic_DNA"/>
</dbReference>
<evidence type="ECO:0000313" key="1">
    <source>
        <dbReference type="EMBL" id="RLM55200.1"/>
    </source>
</evidence>
<comment type="caution">
    <text evidence="1">The sequence shown here is derived from an EMBL/GenBank/DDBJ whole genome shotgun (WGS) entry which is preliminary data.</text>
</comment>
<organism evidence="1 2">
    <name type="scientific">Panicum miliaceum</name>
    <name type="common">Proso millet</name>
    <name type="synonym">Broomcorn millet</name>
    <dbReference type="NCBI Taxonomy" id="4540"/>
    <lineage>
        <taxon>Eukaryota</taxon>
        <taxon>Viridiplantae</taxon>
        <taxon>Streptophyta</taxon>
        <taxon>Embryophyta</taxon>
        <taxon>Tracheophyta</taxon>
        <taxon>Spermatophyta</taxon>
        <taxon>Magnoliopsida</taxon>
        <taxon>Liliopsida</taxon>
        <taxon>Poales</taxon>
        <taxon>Poaceae</taxon>
        <taxon>PACMAD clade</taxon>
        <taxon>Panicoideae</taxon>
        <taxon>Panicodae</taxon>
        <taxon>Paniceae</taxon>
        <taxon>Panicinae</taxon>
        <taxon>Panicum</taxon>
        <taxon>Panicum sect. Panicum</taxon>
    </lineage>
</organism>
<keyword evidence="2" id="KW-1185">Reference proteome</keyword>
<proteinExistence type="predicted"/>
<sequence length="244" mass="27540">MTSFSKIALGLVELDDEMEANLTKLNLAIAAKPITATLPPPTTADVEAIFAQNYSKAPQPEEISYFPPDFILQFRRKSDYGTILSYKFLTDNNHTFYLTPWTHDARSFTEQWLIPLTIEIHGIPPHMFNFNSPSTLLDPHCEIESYNMDKKAGICTVEAFSAGVHSIPQTGFISYPRRTGYGTTIHSFPVTLKTKLSTKPRKLPSDWLGPPYVEIHPDYDNPPSLKDHVDEIDPEVVKECNRAI</sequence>
<name>A0A3L6PC98_PANMI</name>